<proteinExistence type="predicted"/>
<comment type="caution">
    <text evidence="1">The sequence shown here is derived from an EMBL/GenBank/DDBJ whole genome shotgun (WGS) entry which is preliminary data.</text>
</comment>
<evidence type="ECO:0008006" key="2">
    <source>
        <dbReference type="Google" id="ProtNLM"/>
    </source>
</evidence>
<name>X1M3R6_9ZZZZ</name>
<dbReference type="GO" id="GO:0003918">
    <property type="term" value="F:DNA topoisomerase type II (double strand cut, ATP-hydrolyzing) activity"/>
    <property type="evidence" value="ECO:0007669"/>
    <property type="project" value="TreeGrafter"/>
</dbReference>
<reference evidence="1" key="1">
    <citation type="journal article" date="2014" name="Front. Microbiol.">
        <title>High frequency of phylogenetically diverse reductive dehalogenase-homologous genes in deep subseafloor sedimentary metagenomes.</title>
        <authorList>
            <person name="Kawai M."/>
            <person name="Futagami T."/>
            <person name="Toyoda A."/>
            <person name="Takaki Y."/>
            <person name="Nishi S."/>
            <person name="Hori S."/>
            <person name="Arai W."/>
            <person name="Tsubouchi T."/>
            <person name="Morono Y."/>
            <person name="Uchiyama I."/>
            <person name="Ito T."/>
            <person name="Fujiyama A."/>
            <person name="Inagaki F."/>
            <person name="Takami H."/>
        </authorList>
    </citation>
    <scope>NUCLEOTIDE SEQUENCE</scope>
    <source>
        <strain evidence="1">Expedition CK06-06</strain>
    </source>
</reference>
<dbReference type="AlphaFoldDB" id="X1M3R6"/>
<dbReference type="EMBL" id="BARV01009136">
    <property type="protein sequence ID" value="GAI12721.1"/>
    <property type="molecule type" value="Genomic_DNA"/>
</dbReference>
<dbReference type="PANTHER" id="PTHR43493:SF5">
    <property type="entry name" value="DNA GYRASE SUBUNIT A, CHLOROPLASTIC_MITOCHONDRIAL"/>
    <property type="match status" value="1"/>
</dbReference>
<dbReference type="PANTHER" id="PTHR43493">
    <property type="entry name" value="DNA GYRASE/TOPOISOMERASE SUBUNIT A"/>
    <property type="match status" value="1"/>
</dbReference>
<evidence type="ECO:0000313" key="1">
    <source>
        <dbReference type="EMBL" id="GAI12721.1"/>
    </source>
</evidence>
<dbReference type="GO" id="GO:0005524">
    <property type="term" value="F:ATP binding"/>
    <property type="evidence" value="ECO:0007669"/>
    <property type="project" value="InterPro"/>
</dbReference>
<dbReference type="GO" id="GO:0003677">
    <property type="term" value="F:DNA binding"/>
    <property type="evidence" value="ECO:0007669"/>
    <property type="project" value="InterPro"/>
</dbReference>
<dbReference type="InterPro" id="IPR006691">
    <property type="entry name" value="GyrA/parC_rep"/>
</dbReference>
<dbReference type="SUPFAM" id="SSF101904">
    <property type="entry name" value="GyrA/ParC C-terminal domain-like"/>
    <property type="match status" value="1"/>
</dbReference>
<dbReference type="InterPro" id="IPR035516">
    <property type="entry name" value="Gyrase/topoIV_suA_C"/>
</dbReference>
<protein>
    <recommendedName>
        <fullName evidence="2">DNA gyrase subunit A</fullName>
    </recommendedName>
</protein>
<dbReference type="InterPro" id="IPR050220">
    <property type="entry name" value="Type_II_DNA_Topoisomerases"/>
</dbReference>
<dbReference type="Gene3D" id="2.120.10.90">
    <property type="entry name" value="DNA gyrase/topoisomerase IV, subunit A, C-terminal"/>
    <property type="match status" value="1"/>
</dbReference>
<dbReference type="Pfam" id="PF03989">
    <property type="entry name" value="DNA_gyraseA_C"/>
    <property type="match status" value="4"/>
</dbReference>
<dbReference type="GO" id="GO:0006265">
    <property type="term" value="P:DNA topological change"/>
    <property type="evidence" value="ECO:0007669"/>
    <property type="project" value="InterPro"/>
</dbReference>
<dbReference type="GO" id="GO:0009330">
    <property type="term" value="C:DNA topoisomerase type II (double strand cut, ATP-hydrolyzing) complex"/>
    <property type="evidence" value="ECO:0007669"/>
    <property type="project" value="TreeGrafter"/>
</dbReference>
<sequence length="210" mass="22262">MADFPSNEFLLMATKAGGIKKTSLSKFASIRRSGLIAMGLKNNDELVAARVVTDLDDVILVSQNGRAIKFKVKNLRTASRSSGGVRGIRLTDDCLVGMGTVFPDAYLLTVAERGFGKLTSVGRYPIQQRGGKGIQAHRLSDKTGKIVAARIVSKGEGYLVTLSSVGNVECIPLEQVSVQSRKGRGVHIMALAEGDSIVSITTIGSLAIKA</sequence>
<gene>
    <name evidence="1" type="ORF">S06H3_18131</name>
</gene>
<accession>X1M3R6</accession>
<organism evidence="1">
    <name type="scientific">marine sediment metagenome</name>
    <dbReference type="NCBI Taxonomy" id="412755"/>
    <lineage>
        <taxon>unclassified sequences</taxon>
        <taxon>metagenomes</taxon>
        <taxon>ecological metagenomes</taxon>
    </lineage>
</organism>